<evidence type="ECO:0000313" key="1">
    <source>
        <dbReference type="EMBL" id="CAB9504642.1"/>
    </source>
</evidence>
<evidence type="ECO:0008006" key="3">
    <source>
        <dbReference type="Google" id="ProtNLM"/>
    </source>
</evidence>
<comment type="caution">
    <text evidence="1">The sequence shown here is derived from an EMBL/GenBank/DDBJ whole genome shotgun (WGS) entry which is preliminary data.</text>
</comment>
<organism evidence="1 2">
    <name type="scientific">Seminavis robusta</name>
    <dbReference type="NCBI Taxonomy" id="568900"/>
    <lineage>
        <taxon>Eukaryota</taxon>
        <taxon>Sar</taxon>
        <taxon>Stramenopiles</taxon>
        <taxon>Ochrophyta</taxon>
        <taxon>Bacillariophyta</taxon>
        <taxon>Bacillariophyceae</taxon>
        <taxon>Bacillariophycidae</taxon>
        <taxon>Naviculales</taxon>
        <taxon>Naviculaceae</taxon>
        <taxon>Seminavis</taxon>
    </lineage>
</organism>
<sequence>MSTAFAPMSSPLEPMNVVQAEKLTRKSIKKYFPLGPIMAKGNSNPITLHSVNEEVFPRLWSLMAEVMVVEGELPRSVKEEIALLVSTKNHCPMCCTAHRMMGTAAKRAEKTKDQEKIARQEALFKAAMAYAEKLIEDTMNAQPDQDLNGYDSVMEICSTNLAPASKTLEEEQDQGPLTAAGKAEVAMVVVLYFHMNRIISAVLGEQMSAAMFSVPEGAAKKMESRSVMSVVNKMMAPVLSGGMKAKRKPGITSSLFPEGSSCLEFLPEHLKGAELAGEERANALSRLYVWSVIYEQQLVNEGIMTPEILAVLDDPENCPPPRMRTHQIAHWATVEMRHVVGELEGETSRAIANVLLLVSYTPQSVFNSIHWKTLNKALGGPTSKALAIWWSLRLTFKKSQGLRSPLDLSAGSGW</sequence>
<proteinExistence type="predicted"/>
<name>A0A9N8H9F1_9STRA</name>
<dbReference type="EMBL" id="CAICTM010000203">
    <property type="protein sequence ID" value="CAB9504642.1"/>
    <property type="molecule type" value="Genomic_DNA"/>
</dbReference>
<accession>A0A9N8H9F1</accession>
<keyword evidence="2" id="KW-1185">Reference proteome</keyword>
<reference evidence="1" key="1">
    <citation type="submission" date="2020-06" db="EMBL/GenBank/DDBJ databases">
        <authorList>
            <consortium name="Plant Systems Biology data submission"/>
        </authorList>
    </citation>
    <scope>NUCLEOTIDE SEQUENCE</scope>
    <source>
        <strain evidence="1">D6</strain>
    </source>
</reference>
<gene>
    <name evidence="1" type="ORF">SEMRO_204_G085760.1</name>
</gene>
<evidence type="ECO:0000313" key="2">
    <source>
        <dbReference type="Proteomes" id="UP001153069"/>
    </source>
</evidence>
<dbReference type="InterPro" id="IPR029032">
    <property type="entry name" value="AhpD-like"/>
</dbReference>
<dbReference type="SUPFAM" id="SSF69118">
    <property type="entry name" value="AhpD-like"/>
    <property type="match status" value="1"/>
</dbReference>
<dbReference type="Gene3D" id="1.20.1290.10">
    <property type="entry name" value="AhpD-like"/>
    <property type="match status" value="1"/>
</dbReference>
<dbReference type="AlphaFoldDB" id="A0A9N8H9F1"/>
<dbReference type="OrthoDB" id="52411at2759"/>
<dbReference type="Proteomes" id="UP001153069">
    <property type="component" value="Unassembled WGS sequence"/>
</dbReference>
<protein>
    <recommendedName>
        <fullName evidence="3">Carboxymuconolactone decarboxylase-like domain-containing protein</fullName>
    </recommendedName>
</protein>